<feature type="domain" description="Minor tail T" evidence="1">
    <location>
        <begin position="20"/>
        <end position="98"/>
    </location>
</feature>
<dbReference type="InterPro" id="IPR009350">
    <property type="entry name" value="Phage_tail_T"/>
</dbReference>
<dbReference type="Pfam" id="PF06223">
    <property type="entry name" value="Phage_tail_T"/>
    <property type="match status" value="1"/>
</dbReference>
<reference evidence="4" key="2">
    <citation type="submission" date="2018-10" db="EMBL/GenBank/DDBJ databases">
        <title>FDA dAtabase for Regulatory Grade micrObial Sequences (FDA-ARGOS): Supporting development and validation of Infectious Disease Dx tests.</title>
        <authorList>
            <person name="Goldberg B."/>
            <person name="Campos J."/>
            <person name="Tallon L."/>
            <person name="Sadzewicz L."/>
            <person name="Zhao X."/>
            <person name="Vavikolanu K."/>
            <person name="Mehta A."/>
            <person name="Aluvathingal J."/>
            <person name="Nadendla S."/>
            <person name="Geyer C."/>
            <person name="Nandy P."/>
            <person name="Yan Y."/>
            <person name="Sichtig H."/>
        </authorList>
    </citation>
    <scope>NUCLEOTIDE SEQUENCE [LARGE SCALE GENOMIC DNA]</scope>
    <source>
        <strain evidence="4">FDAARGOS_526</strain>
    </source>
</reference>
<evidence type="ECO:0000313" key="4">
    <source>
        <dbReference type="Proteomes" id="UP000282299"/>
    </source>
</evidence>
<comment type="caution">
    <text evidence="3">The sequence shown here is derived from an EMBL/GenBank/DDBJ whole genome shotgun (WGS) entry which is preliminary data.</text>
</comment>
<proteinExistence type="inferred from homology"/>
<reference evidence="2" key="3">
    <citation type="submission" date="2020-11" db="EMBL/GenBank/DDBJ databases">
        <title>Enhanced detection system for hospital associated transmission using whole genome sequencing surveillance.</title>
        <authorList>
            <person name="Harrison L.H."/>
            <person name="Van Tyne D."/>
            <person name="Marsh J.W."/>
            <person name="Griffith M.P."/>
            <person name="Snyder D.J."/>
            <person name="Cooper V.S."/>
            <person name="Mustapha M."/>
        </authorList>
    </citation>
    <scope>NUCLEOTIDE SEQUENCE</scope>
    <source>
        <strain evidence="2">CB00014</strain>
    </source>
</reference>
<dbReference type="EMBL" id="JADVNV010000015">
    <property type="protein sequence ID" value="MBJ9870715.1"/>
    <property type="molecule type" value="Genomic_DNA"/>
</dbReference>
<dbReference type="NCBIfam" id="TIGR01715">
    <property type="entry name" value="phage_lam_T"/>
    <property type="match status" value="1"/>
</dbReference>
<dbReference type="InterPro" id="IPR043704">
    <property type="entry name" value="Tail_assembly_GT"/>
</dbReference>
<dbReference type="Proteomes" id="UP000807555">
    <property type="component" value="Unassembled WGS sequence"/>
</dbReference>
<evidence type="ECO:0000313" key="3">
    <source>
        <dbReference type="EMBL" id="RSC17482.1"/>
    </source>
</evidence>
<protein>
    <submittedName>
        <fullName evidence="3">Phage tail assembly protein T</fullName>
    </submittedName>
</protein>
<organism evidence="3 4">
    <name type="scientific">Citrobacter koseri</name>
    <name type="common">Citrobacter diversus</name>
    <dbReference type="NCBI Taxonomy" id="545"/>
    <lineage>
        <taxon>Bacteria</taxon>
        <taxon>Pseudomonadati</taxon>
        <taxon>Pseudomonadota</taxon>
        <taxon>Gammaproteobacteria</taxon>
        <taxon>Enterobacterales</taxon>
        <taxon>Enterobacteriaceae</taxon>
        <taxon>Citrobacter</taxon>
    </lineage>
</organism>
<name>A0AAQ0V7C3_CITKO</name>
<gene>
    <name evidence="3" type="ORF">EGS84_11260</name>
    <name evidence="2" type="ORF">I5687_22490</name>
</gene>
<accession>A0AAQ0V7C3</accession>
<dbReference type="EMBL" id="RKIT01000002">
    <property type="protein sequence ID" value="RSC17482.1"/>
    <property type="molecule type" value="Genomic_DNA"/>
</dbReference>
<reference evidence="3" key="1">
    <citation type="submission" date="2018-10" db="EMBL/GenBank/DDBJ databases">
        <title>FDA dAtabase for Regulatory Grade micrObial Sequences (FDA-ARGOS): Supporting development and validation of Infectious Disease Dx tests.</title>
        <authorList>
            <person name="Campos J."/>
            <person name="Goldberg B."/>
            <person name="Tallon L.J."/>
            <person name="Sadzewicz L."/>
            <person name="Zhao X."/>
            <person name="Vavikolanu K."/>
            <person name="Mehta A."/>
            <person name="Aluvathingal J."/>
            <person name="Nadendla S."/>
            <person name="Geyer C."/>
            <person name="Nandy P."/>
            <person name="Yan Y."/>
            <person name="Sichtig H."/>
        </authorList>
    </citation>
    <scope>NUCLEOTIDE SEQUENCE</scope>
    <source>
        <strain evidence="3">FDAARGOS_526</strain>
    </source>
</reference>
<evidence type="ECO:0000259" key="1">
    <source>
        <dbReference type="Pfam" id="PF06223"/>
    </source>
</evidence>
<dbReference type="Proteomes" id="UP000282299">
    <property type="component" value="Unassembled WGS sequence"/>
</dbReference>
<sequence>MKLAREFGRPDWRSMLAGMSSTEYGDWHIFYRDNFFHDVQLDAHFSGLLYTISSLFSLNPDLTPDSFSILTPAPGDLPEEEPDDDMLMAKASGMSGGVRYGPDGSGGSGC</sequence>
<dbReference type="HAMAP" id="MF_04134">
    <property type="entry name" value="GT_LAMBD"/>
    <property type="match status" value="1"/>
</dbReference>
<evidence type="ECO:0000313" key="2">
    <source>
        <dbReference type="EMBL" id="MBJ9870715.1"/>
    </source>
</evidence>
<dbReference type="AlphaFoldDB" id="A0AAQ0V7C3"/>